<evidence type="ECO:0000313" key="2">
    <source>
        <dbReference type="EMBL" id="KAG2632289.1"/>
    </source>
</evidence>
<feature type="region of interest" description="Disordered" evidence="1">
    <location>
        <begin position="99"/>
        <end position="124"/>
    </location>
</feature>
<keyword evidence="3" id="KW-1185">Reference proteome</keyword>
<proteinExistence type="predicted"/>
<gene>
    <name evidence="2" type="ORF">PVAP13_2NG086246</name>
</gene>
<sequence>MRALISLLHRSKHVESALAAAHHQHRLVAEGVWHPVRVAVQLPPRPHLHVVDAWPPRLRVMAVGHDHGVEHLLRGRPLLSAVRIDVYRSHLPFHVGAGGASLPRRHGDAHDPGVEPDGAGEPERGAEVLEVAEHLAVAPEAARVAAGSGHELEVGEAHALARGHHPHRRVHAAVHLHRRGGSQRVAGVGPRVVQPLPADIAALLHNRDGEALAPQLARRHQPGQAGTDDADLFGLGCHGDGSRQ</sequence>
<reference evidence="2" key="1">
    <citation type="submission" date="2020-05" db="EMBL/GenBank/DDBJ databases">
        <title>WGS assembly of Panicum virgatum.</title>
        <authorList>
            <person name="Lovell J.T."/>
            <person name="Jenkins J."/>
            <person name="Shu S."/>
            <person name="Juenger T.E."/>
            <person name="Schmutz J."/>
        </authorList>
    </citation>
    <scope>NUCLEOTIDE SEQUENCE</scope>
    <source>
        <strain evidence="2">AP13</strain>
    </source>
</reference>
<feature type="region of interest" description="Disordered" evidence="1">
    <location>
        <begin position="216"/>
        <end position="244"/>
    </location>
</feature>
<dbReference type="AlphaFoldDB" id="A0A8T0VKR5"/>
<protein>
    <submittedName>
        <fullName evidence="2">Uncharacterized protein</fullName>
    </submittedName>
</protein>
<organism evidence="2 3">
    <name type="scientific">Panicum virgatum</name>
    <name type="common">Blackwell switchgrass</name>
    <dbReference type="NCBI Taxonomy" id="38727"/>
    <lineage>
        <taxon>Eukaryota</taxon>
        <taxon>Viridiplantae</taxon>
        <taxon>Streptophyta</taxon>
        <taxon>Embryophyta</taxon>
        <taxon>Tracheophyta</taxon>
        <taxon>Spermatophyta</taxon>
        <taxon>Magnoliopsida</taxon>
        <taxon>Liliopsida</taxon>
        <taxon>Poales</taxon>
        <taxon>Poaceae</taxon>
        <taxon>PACMAD clade</taxon>
        <taxon>Panicoideae</taxon>
        <taxon>Panicodae</taxon>
        <taxon>Paniceae</taxon>
        <taxon>Panicinae</taxon>
        <taxon>Panicum</taxon>
        <taxon>Panicum sect. Hiantes</taxon>
    </lineage>
</organism>
<comment type="caution">
    <text evidence="2">The sequence shown here is derived from an EMBL/GenBank/DDBJ whole genome shotgun (WGS) entry which is preliminary data.</text>
</comment>
<name>A0A8T0VKR5_PANVG</name>
<accession>A0A8T0VKR5</accession>
<dbReference type="EMBL" id="CM029040">
    <property type="protein sequence ID" value="KAG2632289.1"/>
    <property type="molecule type" value="Genomic_DNA"/>
</dbReference>
<evidence type="ECO:0000313" key="3">
    <source>
        <dbReference type="Proteomes" id="UP000823388"/>
    </source>
</evidence>
<dbReference type="Proteomes" id="UP000823388">
    <property type="component" value="Chromosome 2N"/>
</dbReference>
<evidence type="ECO:0000256" key="1">
    <source>
        <dbReference type="SAM" id="MobiDB-lite"/>
    </source>
</evidence>